<evidence type="ECO:0000256" key="3">
    <source>
        <dbReference type="ARBA" id="ARBA00022692"/>
    </source>
</evidence>
<name>A0A1C6SEY8_9ACTN</name>
<keyword evidence="4 7" id="KW-1133">Transmembrane helix</keyword>
<feature type="region of interest" description="Disordered" evidence="6">
    <location>
        <begin position="594"/>
        <end position="613"/>
    </location>
</feature>
<comment type="subcellular location">
    <subcellularLocation>
        <location evidence="1">Cell membrane</location>
        <topology evidence="1">Multi-pass membrane protein</topology>
    </subcellularLocation>
</comment>
<evidence type="ECO:0000256" key="2">
    <source>
        <dbReference type="ARBA" id="ARBA00022475"/>
    </source>
</evidence>
<dbReference type="Gene3D" id="3.40.50.300">
    <property type="entry name" value="P-loop containing nucleotide triphosphate hydrolases"/>
    <property type="match status" value="1"/>
</dbReference>
<dbReference type="InterPro" id="IPR032689">
    <property type="entry name" value="TraG-D_C"/>
</dbReference>
<dbReference type="CDD" id="cd01127">
    <property type="entry name" value="TrwB_TraG_TraD_VirD4"/>
    <property type="match status" value="1"/>
</dbReference>
<dbReference type="SUPFAM" id="SSF52540">
    <property type="entry name" value="P-loop containing nucleoside triphosphate hydrolases"/>
    <property type="match status" value="1"/>
</dbReference>
<dbReference type="Pfam" id="PF12696">
    <property type="entry name" value="TraG-D_C"/>
    <property type="match status" value="1"/>
</dbReference>
<evidence type="ECO:0000256" key="1">
    <source>
        <dbReference type="ARBA" id="ARBA00004651"/>
    </source>
</evidence>
<dbReference type="EMBL" id="FMHU01000002">
    <property type="protein sequence ID" value="SCL27987.1"/>
    <property type="molecule type" value="Genomic_DNA"/>
</dbReference>
<protein>
    <submittedName>
        <fullName evidence="9">TraM recognition site of TraD and TraG</fullName>
    </submittedName>
</protein>
<feature type="domain" description="TraD/TraG TraM recognition site" evidence="8">
    <location>
        <begin position="415"/>
        <end position="536"/>
    </location>
</feature>
<organism evidence="9 10">
    <name type="scientific">Micromonospora inyonensis</name>
    <dbReference type="NCBI Taxonomy" id="47866"/>
    <lineage>
        <taxon>Bacteria</taxon>
        <taxon>Bacillati</taxon>
        <taxon>Actinomycetota</taxon>
        <taxon>Actinomycetes</taxon>
        <taxon>Micromonosporales</taxon>
        <taxon>Micromonosporaceae</taxon>
        <taxon>Micromonospora</taxon>
    </lineage>
</organism>
<feature type="compositionally biased region" description="Low complexity" evidence="6">
    <location>
        <begin position="594"/>
        <end position="604"/>
    </location>
</feature>
<reference evidence="10" key="1">
    <citation type="submission" date="2016-06" db="EMBL/GenBank/DDBJ databases">
        <authorList>
            <person name="Varghese N."/>
        </authorList>
    </citation>
    <scope>NUCLEOTIDE SEQUENCE [LARGE SCALE GENOMIC DNA]</scope>
    <source>
        <strain evidence="10">DSM 46123</strain>
    </source>
</reference>
<evidence type="ECO:0000256" key="7">
    <source>
        <dbReference type="SAM" id="Phobius"/>
    </source>
</evidence>
<evidence type="ECO:0000256" key="4">
    <source>
        <dbReference type="ARBA" id="ARBA00022989"/>
    </source>
</evidence>
<evidence type="ECO:0000259" key="8">
    <source>
        <dbReference type="Pfam" id="PF12696"/>
    </source>
</evidence>
<dbReference type="GO" id="GO:0005886">
    <property type="term" value="C:plasma membrane"/>
    <property type="evidence" value="ECO:0007669"/>
    <property type="project" value="UniProtKB-SubCell"/>
</dbReference>
<dbReference type="Proteomes" id="UP000198906">
    <property type="component" value="Unassembled WGS sequence"/>
</dbReference>
<gene>
    <name evidence="9" type="ORF">GA0074694_4973</name>
</gene>
<evidence type="ECO:0000313" key="9">
    <source>
        <dbReference type="EMBL" id="SCL27987.1"/>
    </source>
</evidence>
<dbReference type="PANTHER" id="PTHR37937">
    <property type="entry name" value="CONJUGATIVE TRANSFER: DNA TRANSPORT"/>
    <property type="match status" value="1"/>
</dbReference>
<keyword evidence="5 7" id="KW-0472">Membrane</keyword>
<accession>A0A1C6SEY8</accession>
<feature type="compositionally biased region" description="Low complexity" evidence="6">
    <location>
        <begin position="501"/>
        <end position="517"/>
    </location>
</feature>
<dbReference type="STRING" id="47866.GA0074694_4973"/>
<feature type="region of interest" description="Disordered" evidence="6">
    <location>
        <begin position="668"/>
        <end position="702"/>
    </location>
</feature>
<proteinExistence type="predicted"/>
<evidence type="ECO:0000256" key="5">
    <source>
        <dbReference type="ARBA" id="ARBA00023136"/>
    </source>
</evidence>
<keyword evidence="10" id="KW-1185">Reference proteome</keyword>
<evidence type="ECO:0000313" key="10">
    <source>
        <dbReference type="Proteomes" id="UP000198906"/>
    </source>
</evidence>
<dbReference type="PANTHER" id="PTHR37937:SF1">
    <property type="entry name" value="CONJUGATIVE TRANSFER: DNA TRANSPORT"/>
    <property type="match status" value="1"/>
</dbReference>
<evidence type="ECO:0000256" key="6">
    <source>
        <dbReference type="SAM" id="MobiDB-lite"/>
    </source>
</evidence>
<dbReference type="InterPro" id="IPR027417">
    <property type="entry name" value="P-loop_NTPase"/>
</dbReference>
<dbReference type="AlphaFoldDB" id="A0A1C6SEY8"/>
<sequence length="702" mass="73979">MSRPAGPRGGHGDAGLIAGGIAAAVLVLASGAWLPVVLARPPGYTGGGPIQVAAAVLRGDITWTTTCTLIAVAEVTVLVLLAVGGVTAWRWARRRRTRVDSAARRMASRADLAHLGPKGVADSGRRLRPSLADVDRPDPDQLGVLIAHTVAGGMPLRQSWEDMAVDIWGPRTGKTTCRAIPAIVAAPGPTLVTSVKGDIVDATRDIRAARGTVWAFDPQHILGPKQGMWWNPLRAVATITDARRLAEHFASAEREPGVSRDAFFDPSSEELVANLLLAAAVSGRDILAAYRWAVSPRDDEPAMLLREHGFDLPADAVSGVVNMPDKTRGGIYAGAQKMLTCLTEPAVTAWVTPPTRGGVLEIDPAAFAASTDVLYLLSQGGPGSPAPLVAALTDAVLHAGELRARTCPGRRLDPPLLSILDEAANICRLRQLPNLYSYYGSHGLPIITILQSYPQGVDVWGREGMRKLWSAANVRTYGGGVADPDWLEELSKLIGEHDVTTRSTSSSGSGWGQRSVSHATRRQRILDVSDLHALPRGRMVVYASGAPPALARTAPWQDGPHAEAIRASILGVADPQRFPGSPQRVQAGDRLGVRPPAGAPVHPAGGSGGEAPLDDVGEVVGDERLDVAVGRLRCGVVAGWRCGGRRRHVRVTGELAQQGVEVGNRVTGRSRLRQGHGVGSGGASSGVRVQSVRPWGSQRAPA</sequence>
<keyword evidence="2" id="KW-1003">Cell membrane</keyword>
<feature type="transmembrane region" description="Helical" evidence="7">
    <location>
        <begin position="69"/>
        <end position="89"/>
    </location>
</feature>
<feature type="region of interest" description="Disordered" evidence="6">
    <location>
        <begin position="499"/>
        <end position="519"/>
    </location>
</feature>
<dbReference type="InterPro" id="IPR051539">
    <property type="entry name" value="T4SS-coupling_protein"/>
</dbReference>
<keyword evidence="3 7" id="KW-0812">Transmembrane</keyword>
<feature type="transmembrane region" description="Helical" evidence="7">
    <location>
        <begin position="12"/>
        <end position="34"/>
    </location>
</feature>